<dbReference type="InterPro" id="IPR032466">
    <property type="entry name" value="Metal_Hydrolase"/>
</dbReference>
<accession>A0A652ZW14</accession>
<proteinExistence type="predicted"/>
<evidence type="ECO:0000259" key="2">
    <source>
        <dbReference type="Pfam" id="PF01979"/>
    </source>
</evidence>
<sequence length="450" mass="49499">MDVPMARTQSPDDLIVEAAAIVTVDPGWRILSPGYIAVKDRRISALGPAAEGRLRSAKRRVEAPRAFLMPGMVNTHTHISMAAFRGACEDIPNRLTKVIFPLERDLVTRDLTYWSALYCLAEMARSGTTTFADMYYFEDEVAKATDKAGLRAILGETVLGHAAPDAPEGYGGIDYARNFIRDWDGHPRIEPCLAPHAPYTVDAEHLAQIVREAEKLDVKIMMHVAEMDFEHEKFSRLGGSVLRYLDSIPGLLSPRLLAVHMLYLDDADINLAAQRGLRVAHCPASNAKSGRLICPASRLQSAGVPLGLATDGPLSGNGMDMQGVLNLFPKMQKVREGRRDIVTAREAVRAATLGGAEALGLDGDIGSLEIGKKADFILVDLDDFNIQPVYDWYSTIVYAMRPHNVISVYIDGDEVVAQRRMTGFDQDEVFRRMGQIADDCAKYISRISPA</sequence>
<gene>
    <name evidence="3" type="ORF">TRIP_E250007</name>
</gene>
<name>A0A652ZW14_9SPIR</name>
<dbReference type="SUPFAM" id="SSF51338">
    <property type="entry name" value="Composite domain of metallo-dependent hydrolases"/>
    <property type="match status" value="1"/>
</dbReference>
<dbReference type="Gene3D" id="3.20.20.140">
    <property type="entry name" value="Metal-dependent hydrolases"/>
    <property type="match status" value="1"/>
</dbReference>
<dbReference type="EMBL" id="UPXP01000018">
    <property type="protein sequence ID" value="VBB39998.1"/>
    <property type="molecule type" value="Genomic_DNA"/>
</dbReference>
<protein>
    <submittedName>
        <fullName evidence="3">Amidohydrolase</fullName>
    </submittedName>
</protein>
<dbReference type="CDD" id="cd01298">
    <property type="entry name" value="ATZ_TRZ_like"/>
    <property type="match status" value="1"/>
</dbReference>
<organism evidence="3">
    <name type="scientific">uncultured Spirochaetota bacterium</name>
    <dbReference type="NCBI Taxonomy" id="460511"/>
    <lineage>
        <taxon>Bacteria</taxon>
        <taxon>Pseudomonadati</taxon>
        <taxon>Spirochaetota</taxon>
        <taxon>environmental samples</taxon>
    </lineage>
</organism>
<dbReference type="GO" id="GO:0016810">
    <property type="term" value="F:hydrolase activity, acting on carbon-nitrogen (but not peptide) bonds"/>
    <property type="evidence" value="ECO:0007669"/>
    <property type="project" value="InterPro"/>
</dbReference>
<dbReference type="InterPro" id="IPR011059">
    <property type="entry name" value="Metal-dep_hydrolase_composite"/>
</dbReference>
<dbReference type="PANTHER" id="PTHR43794:SF11">
    <property type="entry name" value="AMIDOHYDROLASE-RELATED DOMAIN-CONTAINING PROTEIN"/>
    <property type="match status" value="1"/>
</dbReference>
<reference evidence="3" key="1">
    <citation type="submission" date="2018-07" db="EMBL/GenBank/DDBJ databases">
        <authorList>
            <consortium name="Genoscope - CEA"/>
            <person name="William W."/>
        </authorList>
    </citation>
    <scope>NUCLEOTIDE SEQUENCE</scope>
    <source>
        <strain evidence="3">IK1</strain>
    </source>
</reference>
<dbReference type="AlphaFoldDB" id="A0A652ZW14"/>
<dbReference type="InterPro" id="IPR006680">
    <property type="entry name" value="Amidohydro-rel"/>
</dbReference>
<evidence type="ECO:0000313" key="3">
    <source>
        <dbReference type="EMBL" id="VBB39998.1"/>
    </source>
</evidence>
<keyword evidence="1 3" id="KW-0378">Hydrolase</keyword>
<dbReference type="Gene3D" id="2.30.40.10">
    <property type="entry name" value="Urease, subunit C, domain 1"/>
    <property type="match status" value="1"/>
</dbReference>
<dbReference type="PANTHER" id="PTHR43794">
    <property type="entry name" value="AMINOHYDROLASE SSNA-RELATED"/>
    <property type="match status" value="1"/>
</dbReference>
<evidence type="ECO:0000256" key="1">
    <source>
        <dbReference type="ARBA" id="ARBA00022801"/>
    </source>
</evidence>
<dbReference type="Pfam" id="PF01979">
    <property type="entry name" value="Amidohydro_1"/>
    <property type="match status" value="1"/>
</dbReference>
<dbReference type="InterPro" id="IPR050287">
    <property type="entry name" value="MTA/SAH_deaminase"/>
</dbReference>
<feature type="domain" description="Amidohydrolase-related" evidence="2">
    <location>
        <begin position="67"/>
        <end position="415"/>
    </location>
</feature>
<dbReference type="SUPFAM" id="SSF51556">
    <property type="entry name" value="Metallo-dependent hydrolases"/>
    <property type="match status" value="1"/>
</dbReference>